<dbReference type="Proteomes" id="UP001257739">
    <property type="component" value="Unassembled WGS sequence"/>
</dbReference>
<evidence type="ECO:0000313" key="3">
    <source>
        <dbReference type="Proteomes" id="UP001257739"/>
    </source>
</evidence>
<dbReference type="RefSeq" id="WP_309966219.1">
    <property type="nucleotide sequence ID" value="NZ_JAVDWH010000001.1"/>
</dbReference>
<dbReference type="EMBL" id="JAVDWH010000001">
    <property type="protein sequence ID" value="MDR7085602.1"/>
    <property type="molecule type" value="Genomic_DNA"/>
</dbReference>
<comment type="similarity">
    <text evidence="1">Belongs to the short-chain dehydrogenases/reductases (SDR) family.</text>
</comment>
<name>A0ABU1UK99_9ACTN</name>
<dbReference type="SUPFAM" id="SSF51735">
    <property type="entry name" value="NAD(P)-binding Rossmann-fold domains"/>
    <property type="match status" value="1"/>
</dbReference>
<gene>
    <name evidence="2" type="ORF">J2X11_000441</name>
</gene>
<keyword evidence="3" id="KW-1185">Reference proteome</keyword>
<evidence type="ECO:0000256" key="1">
    <source>
        <dbReference type="ARBA" id="ARBA00006484"/>
    </source>
</evidence>
<evidence type="ECO:0000313" key="2">
    <source>
        <dbReference type="EMBL" id="MDR7085602.1"/>
    </source>
</evidence>
<dbReference type="PROSITE" id="PS00061">
    <property type="entry name" value="ADH_SHORT"/>
    <property type="match status" value="1"/>
</dbReference>
<organism evidence="2 3">
    <name type="scientific">Aeromicrobium panaciterrae</name>
    <dbReference type="NCBI Taxonomy" id="363861"/>
    <lineage>
        <taxon>Bacteria</taxon>
        <taxon>Bacillati</taxon>
        <taxon>Actinomycetota</taxon>
        <taxon>Actinomycetes</taxon>
        <taxon>Propionibacteriales</taxon>
        <taxon>Nocardioidaceae</taxon>
        <taxon>Aeromicrobium</taxon>
    </lineage>
</organism>
<proteinExistence type="inferred from homology"/>
<dbReference type="Pfam" id="PF00106">
    <property type="entry name" value="adh_short"/>
    <property type="match status" value="1"/>
</dbReference>
<dbReference type="InterPro" id="IPR002347">
    <property type="entry name" value="SDR_fam"/>
</dbReference>
<dbReference type="PRINTS" id="PR00081">
    <property type="entry name" value="GDHRDH"/>
</dbReference>
<reference evidence="2 3" key="1">
    <citation type="submission" date="2023-07" db="EMBL/GenBank/DDBJ databases">
        <title>Sorghum-associated microbial communities from plants grown in Nebraska, USA.</title>
        <authorList>
            <person name="Schachtman D."/>
        </authorList>
    </citation>
    <scope>NUCLEOTIDE SEQUENCE [LARGE SCALE GENOMIC DNA]</scope>
    <source>
        <strain evidence="2 3">BE248</strain>
    </source>
</reference>
<dbReference type="InterPro" id="IPR051935">
    <property type="entry name" value="HSDL2"/>
</dbReference>
<dbReference type="InterPro" id="IPR020904">
    <property type="entry name" value="Sc_DH/Rdtase_CS"/>
</dbReference>
<sequence length="297" mass="31673">MTVSDARGKIEAMSLAGKTIIMSGGSRGIGEAIAVRAAKDGANVALLAKTTEPHPKLPGTIYTAAAAIEAAGGKALPLVGDVRDDAFVAEAIAKTAEEFGGIDIVVNNASAIDLSKTEDVTMKKYDLMNDINARGSFLLSKLSIEWLKQSENPHILTLSPPISLDPKWFTVHTAYTMAKYGMSLVTLGLSVELAEYGIAANSLWPRTAIDTAAVRNVVGAELVSHSRTPAIMADAAYEILIKPSREYTGQFLIDDDVLEDAGVTDFSIYLNGGTEEQLALDFWVEPKGPHDPSLKMH</sequence>
<dbReference type="PANTHER" id="PTHR42808:SF3">
    <property type="entry name" value="HYDROXYSTEROID DEHYDROGENASE-LIKE PROTEIN 2"/>
    <property type="match status" value="1"/>
</dbReference>
<dbReference type="NCBIfam" id="NF006133">
    <property type="entry name" value="PRK08278.1"/>
    <property type="match status" value="1"/>
</dbReference>
<accession>A0ABU1UK99</accession>
<dbReference type="PANTHER" id="PTHR42808">
    <property type="entry name" value="HYDROXYSTEROID DEHYDROGENASE-LIKE PROTEIN 2"/>
    <property type="match status" value="1"/>
</dbReference>
<comment type="caution">
    <text evidence="2">The sequence shown here is derived from an EMBL/GenBank/DDBJ whole genome shotgun (WGS) entry which is preliminary data.</text>
</comment>
<protein>
    <submittedName>
        <fullName evidence="2">Citronellol/citronellal dehydrogenase</fullName>
    </submittedName>
</protein>
<dbReference type="InterPro" id="IPR036291">
    <property type="entry name" value="NAD(P)-bd_dom_sf"/>
</dbReference>
<dbReference type="Gene3D" id="3.40.50.720">
    <property type="entry name" value="NAD(P)-binding Rossmann-like Domain"/>
    <property type="match status" value="1"/>
</dbReference>